<feature type="compositionally biased region" description="Polar residues" evidence="1">
    <location>
        <begin position="132"/>
        <end position="147"/>
    </location>
</feature>
<keyword evidence="3" id="KW-0732">Signal</keyword>
<keyword evidence="2" id="KW-0472">Membrane</keyword>
<comment type="caution">
    <text evidence="5">The sequence shown here is derived from an EMBL/GenBank/DDBJ whole genome shotgun (WGS) entry which is preliminary data.</text>
</comment>
<organism evidence="5 6">
    <name type="scientific">Cephalotrichum gorgonifer</name>
    <dbReference type="NCBI Taxonomy" id="2041049"/>
    <lineage>
        <taxon>Eukaryota</taxon>
        <taxon>Fungi</taxon>
        <taxon>Dikarya</taxon>
        <taxon>Ascomycota</taxon>
        <taxon>Pezizomycotina</taxon>
        <taxon>Sordariomycetes</taxon>
        <taxon>Hypocreomycetidae</taxon>
        <taxon>Microascales</taxon>
        <taxon>Microascaceae</taxon>
        <taxon>Cephalotrichum</taxon>
    </lineage>
</organism>
<dbReference type="Pfam" id="PF04478">
    <property type="entry name" value="Mid2"/>
    <property type="match status" value="1"/>
</dbReference>
<reference evidence="5" key="1">
    <citation type="submission" date="2018-03" db="EMBL/GenBank/DDBJ databases">
        <authorList>
            <person name="Guldener U."/>
        </authorList>
    </citation>
    <scope>NUCLEOTIDE SEQUENCE</scope>
</reference>
<proteinExistence type="predicted"/>
<evidence type="ECO:0000256" key="2">
    <source>
        <dbReference type="SAM" id="Phobius"/>
    </source>
</evidence>
<feature type="compositionally biased region" description="Low complexity" evidence="1">
    <location>
        <begin position="122"/>
        <end position="131"/>
    </location>
</feature>
<evidence type="ECO:0000256" key="3">
    <source>
        <dbReference type="SAM" id="SignalP"/>
    </source>
</evidence>
<feature type="region of interest" description="Disordered" evidence="1">
    <location>
        <begin position="28"/>
        <end position="165"/>
    </location>
</feature>
<feature type="region of interest" description="Disordered" evidence="1">
    <location>
        <begin position="209"/>
        <end position="256"/>
    </location>
</feature>
<evidence type="ECO:0000313" key="6">
    <source>
        <dbReference type="Proteomes" id="UP001187682"/>
    </source>
</evidence>
<dbReference type="InterPro" id="IPR007567">
    <property type="entry name" value="Mid2_dom"/>
</dbReference>
<keyword evidence="2" id="KW-1133">Transmembrane helix</keyword>
<dbReference type="AlphaFoldDB" id="A0AAE8ST78"/>
<name>A0AAE8ST78_9PEZI</name>
<gene>
    <name evidence="5" type="ORF">DNG_02592</name>
</gene>
<feature type="chain" id="PRO_5042200271" description="Mid2 domain-containing protein" evidence="3">
    <location>
        <begin position="23"/>
        <end position="256"/>
    </location>
</feature>
<keyword evidence="6" id="KW-1185">Reference proteome</keyword>
<keyword evidence="2" id="KW-0812">Transmembrane</keyword>
<feature type="compositionally biased region" description="Low complexity" evidence="1">
    <location>
        <begin position="80"/>
        <end position="102"/>
    </location>
</feature>
<evidence type="ECO:0000259" key="4">
    <source>
        <dbReference type="Pfam" id="PF04478"/>
    </source>
</evidence>
<feature type="compositionally biased region" description="Low complexity" evidence="1">
    <location>
        <begin position="49"/>
        <end position="72"/>
    </location>
</feature>
<evidence type="ECO:0000313" key="5">
    <source>
        <dbReference type="EMBL" id="SPN99741.1"/>
    </source>
</evidence>
<dbReference type="Proteomes" id="UP001187682">
    <property type="component" value="Unassembled WGS sequence"/>
</dbReference>
<feature type="compositionally biased region" description="Basic and acidic residues" evidence="1">
    <location>
        <begin position="39"/>
        <end position="48"/>
    </location>
</feature>
<sequence length="256" mass="26743">MYFSRLIRALLVALSIVSVAQAIGIDHAPGAPAGAVVRRQQDSSDTSKDVPSPTPTTSDKSTTTSDDNTPTPTTTPPTDPTDNSPSPTPSNTATDETTTTTSKTDKTEETSSSKTQEKPITETHTTVITTTNSEGKPTSFTTESTVVRTPGLSSDDDSGKSQSMSPETRNIVIGCVVGVGGAIVLGGLGFVAWRIWGRKKATEESDAFGAYEPMDKSDAGRSSPSGGVVGGPQRNPFQQTLETYHAPTQVNASSNF</sequence>
<evidence type="ECO:0000256" key="1">
    <source>
        <dbReference type="SAM" id="MobiDB-lite"/>
    </source>
</evidence>
<feature type="domain" description="Mid2" evidence="4">
    <location>
        <begin position="130"/>
        <end position="185"/>
    </location>
</feature>
<protein>
    <recommendedName>
        <fullName evidence="4">Mid2 domain-containing protein</fullName>
    </recommendedName>
</protein>
<feature type="compositionally biased region" description="Polar residues" evidence="1">
    <location>
        <begin position="235"/>
        <end position="256"/>
    </location>
</feature>
<feature type="compositionally biased region" description="Basic and acidic residues" evidence="1">
    <location>
        <begin position="103"/>
        <end position="121"/>
    </location>
</feature>
<feature type="transmembrane region" description="Helical" evidence="2">
    <location>
        <begin position="171"/>
        <end position="193"/>
    </location>
</feature>
<feature type="signal peptide" evidence="3">
    <location>
        <begin position="1"/>
        <end position="22"/>
    </location>
</feature>
<accession>A0AAE8ST78</accession>
<dbReference type="EMBL" id="ONZQ02000003">
    <property type="protein sequence ID" value="SPN99741.1"/>
    <property type="molecule type" value="Genomic_DNA"/>
</dbReference>